<dbReference type="RefSeq" id="XP_034237558.1">
    <property type="nucleotide sequence ID" value="XM_034381667.1"/>
</dbReference>
<evidence type="ECO:0000259" key="12">
    <source>
        <dbReference type="PROSITE" id="PS50042"/>
    </source>
</evidence>
<dbReference type="InterPro" id="IPR018488">
    <property type="entry name" value="cNMP-bd_CS"/>
</dbReference>
<feature type="compositionally biased region" description="Basic and acidic residues" evidence="10">
    <location>
        <begin position="1584"/>
        <end position="1598"/>
    </location>
</feature>
<dbReference type="SUPFAM" id="SSF51206">
    <property type="entry name" value="cAMP-binding domain-like"/>
    <property type="match status" value="1"/>
</dbReference>
<feature type="region of interest" description="Disordered" evidence="10">
    <location>
        <begin position="849"/>
        <end position="873"/>
    </location>
</feature>
<dbReference type="KEGG" id="tpal:117643030"/>
<evidence type="ECO:0000256" key="4">
    <source>
        <dbReference type="ARBA" id="ARBA00022989"/>
    </source>
</evidence>
<evidence type="ECO:0000256" key="2">
    <source>
        <dbReference type="ARBA" id="ARBA00022448"/>
    </source>
</evidence>
<dbReference type="PROSITE" id="PS50042">
    <property type="entry name" value="CNMP_BINDING_3"/>
    <property type="match status" value="1"/>
</dbReference>
<dbReference type="InterPro" id="IPR018490">
    <property type="entry name" value="cNMP-bd_dom_sf"/>
</dbReference>
<comment type="subcellular location">
    <subcellularLocation>
        <location evidence="1">Membrane</location>
        <topology evidence="1">Multi-pass membrane protein</topology>
    </subcellularLocation>
</comment>
<dbReference type="Proteomes" id="UP000515158">
    <property type="component" value="Unplaced"/>
</dbReference>
<keyword evidence="2" id="KW-0813">Transport</keyword>
<dbReference type="PANTHER" id="PTHR45638:SF7">
    <property type="entry name" value="CYCLIC NUCLEOTIDE-GATED ION CHANNEL-LIKE, ISOFORM E"/>
    <property type="match status" value="1"/>
</dbReference>
<keyword evidence="8" id="KW-0407">Ion channel</keyword>
<dbReference type="SUPFAM" id="SSF81324">
    <property type="entry name" value="Voltage-gated potassium channels"/>
    <property type="match status" value="1"/>
</dbReference>
<dbReference type="Pfam" id="PF00027">
    <property type="entry name" value="cNMP_binding"/>
    <property type="match status" value="1"/>
</dbReference>
<dbReference type="CDD" id="cd00038">
    <property type="entry name" value="CAP_ED"/>
    <property type="match status" value="1"/>
</dbReference>
<evidence type="ECO:0000313" key="13">
    <source>
        <dbReference type="Proteomes" id="UP000515158"/>
    </source>
</evidence>
<dbReference type="InterPro" id="IPR014710">
    <property type="entry name" value="RmlC-like_jellyroll"/>
</dbReference>
<feature type="region of interest" description="Disordered" evidence="10">
    <location>
        <begin position="1495"/>
        <end position="1620"/>
    </location>
</feature>
<dbReference type="PROSITE" id="PS00888">
    <property type="entry name" value="CNMP_BINDING_1"/>
    <property type="match status" value="1"/>
</dbReference>
<dbReference type="GO" id="GO:0016020">
    <property type="term" value="C:membrane"/>
    <property type="evidence" value="ECO:0007669"/>
    <property type="project" value="UniProtKB-SubCell"/>
</dbReference>
<reference evidence="14" key="1">
    <citation type="submission" date="2025-08" db="UniProtKB">
        <authorList>
            <consortium name="RefSeq"/>
        </authorList>
    </citation>
    <scope>IDENTIFICATION</scope>
    <source>
        <tissue evidence="14">Total insect</tissue>
    </source>
</reference>
<feature type="compositionally biased region" description="Acidic residues" evidence="10">
    <location>
        <begin position="1533"/>
        <end position="1554"/>
    </location>
</feature>
<keyword evidence="9" id="KW-0175">Coiled coil</keyword>
<dbReference type="FunCoup" id="A0A6P8YD06">
    <property type="interactions" value="12"/>
</dbReference>
<proteinExistence type="predicted"/>
<dbReference type="Gene3D" id="2.60.120.10">
    <property type="entry name" value="Jelly Rolls"/>
    <property type="match status" value="1"/>
</dbReference>
<name>A0A6P8YD06_THRPL</name>
<dbReference type="PANTHER" id="PTHR45638">
    <property type="entry name" value="CYCLIC NUCLEOTIDE-GATED CATION CHANNEL SUBUNIT A"/>
    <property type="match status" value="1"/>
</dbReference>
<feature type="region of interest" description="Disordered" evidence="10">
    <location>
        <begin position="1143"/>
        <end position="1166"/>
    </location>
</feature>
<feature type="transmembrane region" description="Helical" evidence="11">
    <location>
        <begin position="299"/>
        <end position="321"/>
    </location>
</feature>
<dbReference type="OrthoDB" id="421226at2759"/>
<evidence type="ECO:0000256" key="10">
    <source>
        <dbReference type="SAM" id="MobiDB-lite"/>
    </source>
</evidence>
<feature type="region of interest" description="Disordered" evidence="10">
    <location>
        <begin position="533"/>
        <end position="559"/>
    </location>
</feature>
<gene>
    <name evidence="14" type="primary">LOC117643030</name>
</gene>
<dbReference type="Gene3D" id="1.10.287.630">
    <property type="entry name" value="Helix hairpin bin"/>
    <property type="match status" value="1"/>
</dbReference>
<dbReference type="FunFam" id="2.60.120.10:FF:000058">
    <property type="entry name" value="Uncharacterized protein, isoform D"/>
    <property type="match status" value="1"/>
</dbReference>
<dbReference type="InterPro" id="IPR005821">
    <property type="entry name" value="Ion_trans_dom"/>
</dbReference>
<feature type="region of interest" description="Disordered" evidence="10">
    <location>
        <begin position="1194"/>
        <end position="1296"/>
    </location>
</feature>
<dbReference type="InterPro" id="IPR050866">
    <property type="entry name" value="CNG_cation_channel"/>
</dbReference>
<dbReference type="PROSITE" id="PS00889">
    <property type="entry name" value="CNMP_BINDING_2"/>
    <property type="match status" value="1"/>
</dbReference>
<feature type="transmembrane region" description="Helical" evidence="11">
    <location>
        <begin position="223"/>
        <end position="247"/>
    </location>
</feature>
<keyword evidence="4 11" id="KW-1133">Transmembrane helix</keyword>
<dbReference type="FunFam" id="1.10.287.70:FF:000072">
    <property type="entry name" value="Cyclic nucleotide gated channel beta 3"/>
    <property type="match status" value="1"/>
</dbReference>
<feature type="compositionally biased region" description="Low complexity" evidence="10">
    <location>
        <begin position="1384"/>
        <end position="1401"/>
    </location>
</feature>
<feature type="compositionally biased region" description="Low complexity" evidence="10">
    <location>
        <begin position="1240"/>
        <end position="1252"/>
    </location>
</feature>
<sequence length="1871" mass="204736">MKLRTTVQLSGAITSTIQKSKPPLKREDSFLKRFSTRQIAEAQETVDTGDDGEGGSCSSSGGGRSENSRRRRRRRRRQRLSRTVVNPDENFYFYWLMLLTVCVLYNVWTLIVRQSFPELQDMATGLWFSADGFSDIVFLLDVVVQFRTGYLEQGLMVYDSKKLAGHYMQSRAFLLDLGSLLPLDLLQFNVGINPILRFPRFLKAYRVYHYYYMVESRTVYPNLWRVVNLIHILLVLAHWFGCFYFLLSQHEKFQGDWVYPYRPGEYSTLTRKYLGSLYWSTLTLTTIGDLPTPETNAEYIFTIISYLIGVFIFATIVGQVGNVITNRNANRLEFERLLDGAKTYMRHHKVPGGMKRRVLRWYDYSWSRGRIQGGGDINTALGLLPDKLKTELALHVNLSVLKKVTIFQECQPEFLHDLVLKMKAYIFTPGDLICRKGEVAREMFIIADGILEVISETGRVLTTMKAGDFFGEIGILNLDGLNKRTADVRSVGYSELFSLSREDVLAAMKDYPEAQEILQSLGRKRLMEARNVRTKDANRHAAAQSKEPRSPVEGQDARGKRIVERLRSDVKQGLKNALRKGRRGTNRMEDESLELQPLTKGAKGMLRRMPRVRSDDFSAEDSSEEPQAPTEKIGEGLPLIQRLLMLKAKQDRDAADVRRLLLLKAKEDRERLAAERAAGGGEPQAAPPAPGGRRRTRGASISKTITDVAPVSAAPPPSSGDSDDGAGKKSSILKRIVSIKKKAGDSSITASIASVTPSASSSTIKGHASGNTSFGSDDTGEDKQTTKQPAEEAASPAPPAPPPSKGSTLKEKLMTVLHTTTTTTAHTVSTATAKAKSKNTWGLLRKATVSSRPGRGRGSHGSSATHKTEPAANTVTTKAEINAPTNAATTLSTSAPRVTTTVLEELPAATTSTASLLARRVTAPSTLKPLGLAGPCLSNVGEEEEDEVVATCAATTEAVVSAATGGEAAAATSVAMTVPAASAATTAAPSASPTPLTKKPNLLRFHPGSKLYKSIDDLSPEYCGLPFVKRLKILNERQKLAELEANVRSASLDSGGVDDDEPQCLTRSHSETCAMEHARARHRQRGPLHGPARPTELAAGGGPLPPSAMGAFGVVSPESNETYERRHLKSILKKLSSGSLLEPQPAAAVEGAEPAPAPAPAPPAVPPTDMRKLMRAPTVEGYAARHSKLAKSVTFNRDTLQSPPSSATTPTQPATANKTTTTFFPSPDRTAKKVHSACDSPAQSEAAQSAAPTCDPSQPPHEVGVVPTTTATSAAPSVTPSAAPSASPSATPSATLSAAPSVATDHITVVSATLVSVSSPVRTQVLISSVVAQQASAAPQPTPLPVPPLAVAEALSPLEALPPLPPSRSESESEGESASRRQTDSATLTTMTTTPAPTLDSHAPRKPVPFIVQEGKPIPVGPAHQKNFFRPESFLKSFREEEYFSDILVGIKHVIQGHMEDLQRGFQSQCHSLELEVKKRDDIIAKLQHRIQELENPHLRDTPDDYDIPDAPFMRGDSVDTVLFSPPRSPPGEDQEEAEDERDEEDDDDDEELDDRLGGMRRRRHDDDDDDDHSNANVSSARRAQRDGCAEQYHHDTETSTDEGEPRTQPSTTYRRASAAARQLLYRRSWEDHSEEEHMELQDLPPSMSPLAVWSNVNGGKPVPGDSVVLNIGTSDASSNEEDEFEEEAADLYPREDDDEDDELQFRGHQGDWEVQMLARELERREEQNRLQEEVRVLEQAVNDNTCTLDDLSNSQLDLLERMLTSGTALRRATAPAHYPCFCIVLYEAQVSDGYRVSARKCLLIPIYIESSQHSSWALKKKGSSENNNFRLKSISEVAVVNVILRHSKSLVMRKEHPNKSSLLLTQGKTI</sequence>
<dbReference type="InParanoid" id="A0A6P8YD06"/>
<feature type="compositionally biased region" description="Low complexity" evidence="10">
    <location>
        <begin position="754"/>
        <end position="764"/>
    </location>
</feature>
<evidence type="ECO:0000256" key="7">
    <source>
        <dbReference type="ARBA" id="ARBA00023286"/>
    </source>
</evidence>
<feature type="coiled-coil region" evidence="9">
    <location>
        <begin position="1715"/>
        <end position="1744"/>
    </location>
</feature>
<dbReference type="GO" id="GO:0005221">
    <property type="term" value="F:intracellularly cyclic nucleotide-activated monoatomic cation channel activity"/>
    <property type="evidence" value="ECO:0007669"/>
    <property type="project" value="InterPro"/>
</dbReference>
<feature type="region of interest" description="Disordered" evidence="10">
    <location>
        <begin position="672"/>
        <end position="729"/>
    </location>
</feature>
<feature type="region of interest" description="Disordered" evidence="10">
    <location>
        <begin position="598"/>
        <end position="634"/>
    </location>
</feature>
<dbReference type="Gene3D" id="1.10.287.70">
    <property type="match status" value="1"/>
</dbReference>
<feature type="compositionally biased region" description="Basic residues" evidence="10">
    <location>
        <begin position="69"/>
        <end position="79"/>
    </location>
</feature>
<feature type="compositionally biased region" description="Low complexity" evidence="10">
    <location>
        <begin position="1143"/>
        <end position="1154"/>
    </location>
</feature>
<evidence type="ECO:0000256" key="6">
    <source>
        <dbReference type="ARBA" id="ARBA00023136"/>
    </source>
</evidence>
<feature type="compositionally biased region" description="Basic and acidic residues" evidence="10">
    <location>
        <begin position="546"/>
        <end position="559"/>
    </location>
</feature>
<feature type="region of interest" description="Disordered" evidence="10">
    <location>
        <begin position="1359"/>
        <end position="1405"/>
    </location>
</feature>
<evidence type="ECO:0000256" key="3">
    <source>
        <dbReference type="ARBA" id="ARBA00022692"/>
    </source>
</evidence>
<keyword evidence="13" id="KW-1185">Reference proteome</keyword>
<dbReference type="SMART" id="SM00100">
    <property type="entry name" value="cNMP"/>
    <property type="match status" value="1"/>
</dbReference>
<evidence type="ECO:0000256" key="9">
    <source>
        <dbReference type="SAM" id="Coils"/>
    </source>
</evidence>
<evidence type="ECO:0000256" key="8">
    <source>
        <dbReference type="ARBA" id="ARBA00023303"/>
    </source>
</evidence>
<dbReference type="InterPro" id="IPR000595">
    <property type="entry name" value="cNMP-bd_dom"/>
</dbReference>
<dbReference type="GO" id="GO:0044877">
    <property type="term" value="F:protein-containing complex binding"/>
    <property type="evidence" value="ECO:0007669"/>
    <property type="project" value="TreeGrafter"/>
</dbReference>
<keyword evidence="5" id="KW-0406">Ion transport</keyword>
<feature type="region of interest" description="Disordered" evidence="10">
    <location>
        <begin position="42"/>
        <end position="79"/>
    </location>
</feature>
<evidence type="ECO:0000256" key="1">
    <source>
        <dbReference type="ARBA" id="ARBA00004141"/>
    </source>
</evidence>
<dbReference type="GeneID" id="117643030"/>
<dbReference type="FunFam" id="1.10.287.630:FF:000004">
    <property type="entry name" value="Cyclic nucleotide-gated olfactory channel"/>
    <property type="match status" value="1"/>
</dbReference>
<dbReference type="Pfam" id="PF00520">
    <property type="entry name" value="Ion_trans"/>
    <property type="match status" value="1"/>
</dbReference>
<feature type="region of interest" description="Disordered" evidence="10">
    <location>
        <begin position="1079"/>
        <end position="1100"/>
    </location>
</feature>
<feature type="domain" description="Cyclic nucleotide-binding" evidence="12">
    <location>
        <begin position="406"/>
        <end position="502"/>
    </location>
</feature>
<evidence type="ECO:0000313" key="14">
    <source>
        <dbReference type="RefSeq" id="XP_034237558.1"/>
    </source>
</evidence>
<evidence type="ECO:0000256" key="11">
    <source>
        <dbReference type="SAM" id="Phobius"/>
    </source>
</evidence>
<keyword evidence="6 11" id="KW-0472">Membrane</keyword>
<feature type="compositionally biased region" description="Low complexity" evidence="10">
    <location>
        <begin position="1265"/>
        <end position="1296"/>
    </location>
</feature>
<organism evidence="14">
    <name type="scientific">Thrips palmi</name>
    <name type="common">Melon thrips</name>
    <dbReference type="NCBI Taxonomy" id="161013"/>
    <lineage>
        <taxon>Eukaryota</taxon>
        <taxon>Metazoa</taxon>
        <taxon>Ecdysozoa</taxon>
        <taxon>Arthropoda</taxon>
        <taxon>Hexapoda</taxon>
        <taxon>Insecta</taxon>
        <taxon>Pterygota</taxon>
        <taxon>Neoptera</taxon>
        <taxon>Paraneoptera</taxon>
        <taxon>Thysanoptera</taxon>
        <taxon>Terebrantia</taxon>
        <taxon>Thripoidea</taxon>
        <taxon>Thripidae</taxon>
        <taxon>Thrips</taxon>
    </lineage>
</organism>
<feature type="region of interest" description="Disordered" evidence="10">
    <location>
        <begin position="754"/>
        <end position="808"/>
    </location>
</feature>
<protein>
    <submittedName>
        <fullName evidence="14">Uncharacterized protein LOC117643030</fullName>
    </submittedName>
</protein>
<keyword evidence="3 11" id="KW-0812">Transmembrane</keyword>
<feature type="transmembrane region" description="Helical" evidence="11">
    <location>
        <begin position="91"/>
        <end position="112"/>
    </location>
</feature>
<accession>A0A6P8YD06</accession>
<evidence type="ECO:0000256" key="5">
    <source>
        <dbReference type="ARBA" id="ARBA00023065"/>
    </source>
</evidence>
<feature type="compositionally biased region" description="Pro residues" evidence="10">
    <location>
        <begin position="1155"/>
        <end position="1166"/>
    </location>
</feature>
<feature type="compositionally biased region" description="Low complexity" evidence="10">
    <location>
        <begin position="1202"/>
        <end position="1222"/>
    </location>
</feature>
<keyword evidence="7" id="KW-1071">Ligand-gated ion channel</keyword>